<name>A0ABU3Q8H8_9SPHN</name>
<keyword evidence="3" id="KW-0503">Monooxygenase</keyword>
<dbReference type="Gene3D" id="3.50.50.60">
    <property type="entry name" value="FAD/NAD(P)-binding domain"/>
    <property type="match status" value="1"/>
</dbReference>
<feature type="domain" description="FAD-binding" evidence="2">
    <location>
        <begin position="21"/>
        <end position="139"/>
    </location>
</feature>
<keyword evidence="4" id="KW-1185">Reference proteome</keyword>
<evidence type="ECO:0000256" key="1">
    <source>
        <dbReference type="SAM" id="MobiDB-lite"/>
    </source>
</evidence>
<dbReference type="Proteomes" id="UP001259572">
    <property type="component" value="Unassembled WGS sequence"/>
</dbReference>
<accession>A0ABU3Q8H8</accession>
<dbReference type="InterPro" id="IPR002938">
    <property type="entry name" value="FAD-bd"/>
</dbReference>
<dbReference type="PRINTS" id="PR00368">
    <property type="entry name" value="FADPNR"/>
</dbReference>
<dbReference type="EMBL" id="JAVUPU010000005">
    <property type="protein sequence ID" value="MDT9599708.1"/>
    <property type="molecule type" value="Genomic_DNA"/>
</dbReference>
<organism evidence="3 4">
    <name type="scientific">Sphingosinicella rhizophila</name>
    <dbReference type="NCBI Taxonomy" id="3050082"/>
    <lineage>
        <taxon>Bacteria</taxon>
        <taxon>Pseudomonadati</taxon>
        <taxon>Pseudomonadota</taxon>
        <taxon>Alphaproteobacteria</taxon>
        <taxon>Sphingomonadales</taxon>
        <taxon>Sphingosinicellaceae</taxon>
        <taxon>Sphingosinicella</taxon>
    </lineage>
</organism>
<proteinExistence type="predicted"/>
<dbReference type="SUPFAM" id="SSF51905">
    <property type="entry name" value="FAD/NAD(P)-binding domain"/>
    <property type="match status" value="1"/>
</dbReference>
<feature type="region of interest" description="Disordered" evidence="1">
    <location>
        <begin position="1"/>
        <end position="20"/>
    </location>
</feature>
<comment type="caution">
    <text evidence="3">The sequence shown here is derived from an EMBL/GenBank/DDBJ whole genome shotgun (WGS) entry which is preliminary data.</text>
</comment>
<dbReference type="InterPro" id="IPR050407">
    <property type="entry name" value="Geranylgeranyl_reductase"/>
</dbReference>
<keyword evidence="3" id="KW-0560">Oxidoreductase</keyword>
<reference evidence="3 4" key="1">
    <citation type="submission" date="2023-05" db="EMBL/GenBank/DDBJ databases">
        <authorList>
            <person name="Guo Y."/>
        </authorList>
    </citation>
    <scope>NUCLEOTIDE SEQUENCE [LARGE SCALE GENOMIC DNA]</scope>
    <source>
        <strain evidence="3 4">GR2756</strain>
    </source>
</reference>
<dbReference type="InterPro" id="IPR036188">
    <property type="entry name" value="FAD/NAD-bd_sf"/>
</dbReference>
<dbReference type="GO" id="GO:0004497">
    <property type="term" value="F:monooxygenase activity"/>
    <property type="evidence" value="ECO:0007669"/>
    <property type="project" value="UniProtKB-KW"/>
</dbReference>
<evidence type="ECO:0000313" key="4">
    <source>
        <dbReference type="Proteomes" id="UP001259572"/>
    </source>
</evidence>
<protein>
    <submittedName>
        <fullName evidence="3">FAD-dependent monooxygenase</fullName>
    </submittedName>
</protein>
<dbReference type="PANTHER" id="PTHR42685">
    <property type="entry name" value="GERANYLGERANYL DIPHOSPHATE REDUCTASE"/>
    <property type="match status" value="1"/>
</dbReference>
<evidence type="ECO:0000313" key="3">
    <source>
        <dbReference type="EMBL" id="MDT9599708.1"/>
    </source>
</evidence>
<gene>
    <name evidence="3" type="ORF">RQX22_12170</name>
</gene>
<dbReference type="PANTHER" id="PTHR42685:SF22">
    <property type="entry name" value="CONDITIONED MEDIUM FACTOR RECEPTOR 1"/>
    <property type="match status" value="1"/>
</dbReference>
<dbReference type="PRINTS" id="PR00411">
    <property type="entry name" value="PNDRDTASEI"/>
</dbReference>
<evidence type="ECO:0000259" key="2">
    <source>
        <dbReference type="Pfam" id="PF01494"/>
    </source>
</evidence>
<sequence>MAVHDAIGGKSDANPAPDPRRTDILIVGGGPAGCAAAISLARTGISAELFERSHAGHDVVCGGFLGWDALRALARLGIDAASLGARPIRKLRLLAGGRQVEASLPQPAAGLSRRTLDAALLGAAADAGAAVHRGRAVRAADVARNLVRMDDGEEIEAGALLLANGKYELRGAARPRDTAGDPIGIRTSLETPGSLRTSLEGVIELHLFDGGYAGLLLQEDGSANLCLSVARQSMKRAGGIENLVAEIAARAPALADRLADGAASEWMAVSAVPYGWRARETSPGLFRLGDQAAVIASIAGDGIAIALESGIAAASTLVGQEPDARNFQRAFAQRTRRPVMVAETIRWAAEHGAARFGLMRLVGANPALASLAARLTRIGA</sequence>
<dbReference type="Pfam" id="PF01494">
    <property type="entry name" value="FAD_binding_3"/>
    <property type="match status" value="1"/>
</dbReference>